<proteinExistence type="predicted"/>
<accession>A0A0A9AAP4</accession>
<reference evidence="1" key="1">
    <citation type="submission" date="2014-09" db="EMBL/GenBank/DDBJ databases">
        <authorList>
            <person name="Magalhaes I.L.F."/>
            <person name="Oliveira U."/>
            <person name="Santos F.R."/>
            <person name="Vidigal T.H.D.A."/>
            <person name="Brescovit A.D."/>
            <person name="Santos A.J."/>
        </authorList>
    </citation>
    <scope>NUCLEOTIDE SEQUENCE</scope>
    <source>
        <tissue evidence="1">Shoot tissue taken approximately 20 cm above the soil surface</tissue>
    </source>
</reference>
<dbReference type="EMBL" id="GBRH01249126">
    <property type="protein sequence ID" value="JAD48769.1"/>
    <property type="molecule type" value="Transcribed_RNA"/>
</dbReference>
<evidence type="ECO:0000313" key="1">
    <source>
        <dbReference type="EMBL" id="JAD48769.1"/>
    </source>
</evidence>
<organism evidence="1">
    <name type="scientific">Arundo donax</name>
    <name type="common">Giant reed</name>
    <name type="synonym">Donax arundinaceus</name>
    <dbReference type="NCBI Taxonomy" id="35708"/>
    <lineage>
        <taxon>Eukaryota</taxon>
        <taxon>Viridiplantae</taxon>
        <taxon>Streptophyta</taxon>
        <taxon>Embryophyta</taxon>
        <taxon>Tracheophyta</taxon>
        <taxon>Spermatophyta</taxon>
        <taxon>Magnoliopsida</taxon>
        <taxon>Liliopsida</taxon>
        <taxon>Poales</taxon>
        <taxon>Poaceae</taxon>
        <taxon>PACMAD clade</taxon>
        <taxon>Arundinoideae</taxon>
        <taxon>Arundineae</taxon>
        <taxon>Arundo</taxon>
    </lineage>
</organism>
<dbReference type="AlphaFoldDB" id="A0A0A9AAP4"/>
<name>A0A0A9AAP4_ARUDO</name>
<protein>
    <submittedName>
        <fullName evidence="1">Uncharacterized protein</fullName>
    </submittedName>
</protein>
<sequence length="69" mass="8351">MGQPAAMYVEFSSTWFWDNVTFELELDKPFLIKKRELKSLIKACSDIWPQSMQRLFLMFRKKRFGALNW</sequence>
<reference evidence="1" key="2">
    <citation type="journal article" date="2015" name="Data Brief">
        <title>Shoot transcriptome of the giant reed, Arundo donax.</title>
        <authorList>
            <person name="Barrero R.A."/>
            <person name="Guerrero F.D."/>
            <person name="Moolhuijzen P."/>
            <person name="Goolsby J.A."/>
            <person name="Tidwell J."/>
            <person name="Bellgard S.E."/>
            <person name="Bellgard M.I."/>
        </authorList>
    </citation>
    <scope>NUCLEOTIDE SEQUENCE</scope>
    <source>
        <tissue evidence="1">Shoot tissue taken approximately 20 cm above the soil surface</tissue>
    </source>
</reference>